<name>A0A090G348_MESPL</name>
<organism evidence="2 3">
    <name type="scientific">Mesorhizobium plurifarium</name>
    <dbReference type="NCBI Taxonomy" id="69974"/>
    <lineage>
        <taxon>Bacteria</taxon>
        <taxon>Pseudomonadati</taxon>
        <taxon>Pseudomonadota</taxon>
        <taxon>Alphaproteobacteria</taxon>
        <taxon>Hyphomicrobiales</taxon>
        <taxon>Phyllobacteriaceae</taxon>
        <taxon>Mesorhizobium</taxon>
    </lineage>
</organism>
<sequence>MDDEPVKAAAQPQNFYHELHPAGMVRRLQTKTGHPMLARPDAYRCIECGLPYRAPDFNYYHGMLEEGPAYWTDRGLLCSPQCSLAHHKKRRAEGTLPQEPAPDPFEVPPLFRR</sequence>
<protein>
    <submittedName>
        <fullName evidence="2">Uncharacterized protein</fullName>
    </submittedName>
</protein>
<accession>A0A090G348</accession>
<reference evidence="2 3" key="1">
    <citation type="submission" date="2014-08" db="EMBL/GenBank/DDBJ databases">
        <authorList>
            <person name="Moulin Lionel"/>
        </authorList>
    </citation>
    <scope>NUCLEOTIDE SEQUENCE [LARGE SCALE GENOMIC DNA]</scope>
</reference>
<gene>
    <name evidence="2" type="ORF">MPL3365_200045</name>
</gene>
<evidence type="ECO:0000256" key="1">
    <source>
        <dbReference type="SAM" id="MobiDB-lite"/>
    </source>
</evidence>
<dbReference type="Proteomes" id="UP000046122">
    <property type="component" value="Unassembled WGS sequence"/>
</dbReference>
<proteinExistence type="predicted"/>
<evidence type="ECO:0000313" key="3">
    <source>
        <dbReference type="Proteomes" id="UP000046122"/>
    </source>
</evidence>
<dbReference type="EMBL" id="CCNE01000013">
    <property type="protein sequence ID" value="CDX55430.1"/>
    <property type="molecule type" value="Genomic_DNA"/>
</dbReference>
<evidence type="ECO:0000313" key="2">
    <source>
        <dbReference type="EMBL" id="CDX55430.1"/>
    </source>
</evidence>
<feature type="region of interest" description="Disordered" evidence="1">
    <location>
        <begin position="89"/>
        <end position="113"/>
    </location>
</feature>
<dbReference type="AlphaFoldDB" id="A0A090G348"/>